<reference evidence="2" key="2">
    <citation type="submission" date="2017-01" db="EMBL/GenBank/DDBJ databases">
        <title>Genome sequencing and annotation of Geobacillus sp. 1017, a Hydrocarbon-Oxidizing Thermophilic Bacterium Isolated from a Heavy Oil Reservoir (China).</title>
        <authorList>
            <person name="Kadnikov V.V."/>
            <person name="Mardanov A.V."/>
            <person name="Poltaraus A.B."/>
            <person name="Sokolova D.S."/>
            <person name="Semenova E.M."/>
            <person name="Ravin N.V."/>
            <person name="Tourova T.P."/>
            <person name="Nazina T.N."/>
        </authorList>
    </citation>
    <scope>NUCLEOTIDE SEQUENCE [LARGE SCALE GENOMIC DNA]</scope>
    <source>
        <strain evidence="2">1017</strain>
    </source>
</reference>
<proteinExistence type="predicted"/>
<organism evidence="1 2">
    <name type="scientific">Geobacillus proteiniphilus</name>
    <dbReference type="NCBI Taxonomy" id="860353"/>
    <lineage>
        <taxon>Bacteria</taxon>
        <taxon>Bacillati</taxon>
        <taxon>Bacillota</taxon>
        <taxon>Bacilli</taxon>
        <taxon>Bacillales</taxon>
        <taxon>Anoxybacillaceae</taxon>
        <taxon>Geobacillus</taxon>
    </lineage>
</organism>
<reference evidence="1 2" key="1">
    <citation type="submission" date="2016-11" db="EMBL/GenBank/DDBJ databases">
        <authorList>
            <person name="Kadnikov V."/>
            <person name="Nazina T."/>
        </authorList>
    </citation>
    <scope>NUCLEOTIDE SEQUENCE [LARGE SCALE GENOMIC DNA]</scope>
    <source>
        <strain evidence="1 2">1017</strain>
    </source>
</reference>
<dbReference type="Proteomes" id="UP000186030">
    <property type="component" value="Unassembled WGS sequence"/>
</dbReference>
<dbReference type="AlphaFoldDB" id="A0A1Q5T2Y1"/>
<comment type="caution">
    <text evidence="1">The sequence shown here is derived from an EMBL/GenBank/DDBJ whole genome shotgun (WGS) entry which is preliminary data.</text>
</comment>
<evidence type="ECO:0000313" key="1">
    <source>
        <dbReference type="EMBL" id="OKO94611.1"/>
    </source>
</evidence>
<evidence type="ECO:0000313" key="2">
    <source>
        <dbReference type="Proteomes" id="UP000186030"/>
    </source>
</evidence>
<gene>
    <name evidence="1" type="ORF">BRO54_1490</name>
</gene>
<sequence length="41" mass="4790">MEFHIEKLWIRNITLTTGLVNTTDFYTDVIKNGGVEKIESY</sequence>
<name>A0A1Q5T2Y1_9BACL</name>
<accession>A0A1Q5T2Y1</accession>
<dbReference type="EMBL" id="MQMG01000015">
    <property type="protein sequence ID" value="OKO94611.1"/>
    <property type="molecule type" value="Genomic_DNA"/>
</dbReference>
<protein>
    <submittedName>
        <fullName evidence="1">Threonine dehydrogenase</fullName>
    </submittedName>
</protein>